<dbReference type="EMBL" id="AQPF01000035">
    <property type="protein sequence ID" value="KAF0804250.1"/>
    <property type="molecule type" value="Genomic_DNA"/>
</dbReference>
<keyword evidence="2" id="KW-1185">Reference proteome</keyword>
<organism evidence="1 2">
    <name type="scientific">Alcanivorax xiamenensis</name>
    <dbReference type="NCBI Taxonomy" id="1177156"/>
    <lineage>
        <taxon>Bacteria</taxon>
        <taxon>Pseudomonadati</taxon>
        <taxon>Pseudomonadota</taxon>
        <taxon>Gammaproteobacteria</taxon>
        <taxon>Oceanospirillales</taxon>
        <taxon>Alcanivoracaceae</taxon>
        <taxon>Alcanivorax</taxon>
    </lineage>
</organism>
<reference evidence="1 2" key="1">
    <citation type="submission" date="2012-09" db="EMBL/GenBank/DDBJ databases">
        <title>Genome Sequence of alkane-degrading Bacterium Alcanivorax sp. 6-D-6.</title>
        <authorList>
            <person name="Lai Q."/>
            <person name="Shao Z."/>
        </authorList>
    </citation>
    <scope>NUCLEOTIDE SEQUENCE [LARGE SCALE GENOMIC DNA]</scope>
    <source>
        <strain evidence="1 2">6-D-6</strain>
    </source>
</reference>
<evidence type="ECO:0008006" key="3">
    <source>
        <dbReference type="Google" id="ProtNLM"/>
    </source>
</evidence>
<comment type="caution">
    <text evidence="1">The sequence shown here is derived from an EMBL/GenBank/DDBJ whole genome shotgun (WGS) entry which is preliminary data.</text>
</comment>
<dbReference type="RefSeq" id="WP_159661315.1">
    <property type="nucleotide sequence ID" value="NZ_AQPF01000035.1"/>
</dbReference>
<sequence>MWIRKRRKGKRLILHIGQPKSGTTSIQDFLAFDRQRLARQNYLYPVLENVENRNAHHALSYSLRERVERGVRIKGHDASRQVDIWGRLSDQISADCCGTVVLSSEDFYFLDYGGRQHGSAIQELGKWADQHFDEVTVLAYLNRQDRHVESWCNEIVKHGIDQTTLPIAKIADRLPNCHSNYAGLRSRWMKVFGNGVQFRPFQRSALKDGDAVMDFCDVIGYEPSTAVRNFERKNLRVTRLAFEVLRNANRFEHNQEVHRVCVKALQEIAPEDSRDDLKVNPGLFFEEAMREKWRVSNAKYDIGFEDPELKQAVGDPVPYSLWQPEDLVPVEVKARHLMGSNERRVAAAGALLMAAVEVMRATE</sequence>
<dbReference type="Proteomes" id="UP000771797">
    <property type="component" value="Unassembled WGS sequence"/>
</dbReference>
<evidence type="ECO:0000313" key="1">
    <source>
        <dbReference type="EMBL" id="KAF0804250.1"/>
    </source>
</evidence>
<protein>
    <recommendedName>
        <fullName evidence="3">Sulfotransferase family protein</fullName>
    </recommendedName>
</protein>
<gene>
    <name evidence="1" type="ORF">A6D6_03246</name>
</gene>
<evidence type="ECO:0000313" key="2">
    <source>
        <dbReference type="Proteomes" id="UP000771797"/>
    </source>
</evidence>
<proteinExistence type="predicted"/>
<dbReference type="SUPFAM" id="SSF52540">
    <property type="entry name" value="P-loop containing nucleoside triphosphate hydrolases"/>
    <property type="match status" value="1"/>
</dbReference>
<accession>A0ABQ6Y4Y6</accession>
<name>A0ABQ6Y4Y6_9GAMM</name>
<dbReference type="InterPro" id="IPR027417">
    <property type="entry name" value="P-loop_NTPase"/>
</dbReference>